<dbReference type="InterPro" id="IPR046283">
    <property type="entry name" value="DUF6320"/>
</dbReference>
<feature type="transmembrane region" description="Helical" evidence="1">
    <location>
        <begin position="136"/>
        <end position="155"/>
    </location>
</feature>
<feature type="transmembrane region" description="Helical" evidence="1">
    <location>
        <begin position="113"/>
        <end position="130"/>
    </location>
</feature>
<evidence type="ECO:0000313" key="4">
    <source>
        <dbReference type="Proteomes" id="UP000243591"/>
    </source>
</evidence>
<protein>
    <recommendedName>
        <fullName evidence="6">Zinc ribbon domain-containing protein</fullName>
    </recommendedName>
</protein>
<reference evidence="5" key="3">
    <citation type="submission" date="2018-04" db="EMBL/GenBank/DDBJ databases">
        <authorList>
            <person name="Illikoud N."/>
        </authorList>
    </citation>
    <scope>NUCLEOTIDE SEQUENCE [LARGE SCALE GENOMIC DNA]</scope>
</reference>
<evidence type="ECO:0000313" key="2">
    <source>
        <dbReference type="EMBL" id="ATF25541.1"/>
    </source>
</evidence>
<accession>A0A1D2KBD7</accession>
<evidence type="ECO:0000256" key="1">
    <source>
        <dbReference type="SAM" id="Phobius"/>
    </source>
</evidence>
<evidence type="ECO:0000313" key="5">
    <source>
        <dbReference type="Proteomes" id="UP000270190"/>
    </source>
</evidence>
<reference evidence="3" key="2">
    <citation type="submission" date="2018-04" db="EMBL/GenBank/DDBJ databases">
        <authorList>
            <person name="Go L.Y."/>
            <person name="Mitchell J.A."/>
        </authorList>
    </citation>
    <scope>NUCLEOTIDE SEQUENCE</scope>
    <source>
        <strain evidence="3">BSAS1 3</strain>
    </source>
</reference>
<feature type="transmembrane region" description="Helical" evidence="1">
    <location>
        <begin position="189"/>
        <end position="209"/>
    </location>
</feature>
<dbReference type="GeneID" id="66537908"/>
<keyword evidence="1" id="KW-0812">Transmembrane</keyword>
<dbReference type="RefSeq" id="WP_029091410.1">
    <property type="nucleotide sequence ID" value="NZ_CBCPHX010000005.1"/>
</dbReference>
<name>A0A1D2KBD7_BROTH</name>
<feature type="transmembrane region" description="Helical" evidence="1">
    <location>
        <begin position="164"/>
        <end position="183"/>
    </location>
</feature>
<dbReference type="EMBL" id="OUNC01000083">
    <property type="protein sequence ID" value="SPP30903.1"/>
    <property type="molecule type" value="Genomic_DNA"/>
</dbReference>
<dbReference type="Proteomes" id="UP000270190">
    <property type="component" value="Unassembled WGS sequence"/>
</dbReference>
<dbReference type="STRING" id="2756.BFR44_00390"/>
<feature type="transmembrane region" description="Helical" evidence="1">
    <location>
        <begin position="78"/>
        <end position="101"/>
    </location>
</feature>
<proteinExistence type="predicted"/>
<feature type="transmembrane region" description="Helical" evidence="1">
    <location>
        <begin position="53"/>
        <end position="72"/>
    </location>
</feature>
<dbReference type="KEGG" id="bths:CNY62_03505"/>
<organism evidence="2 4">
    <name type="scientific">Brochothrix thermosphacta</name>
    <name type="common">Microbacterium thermosphactum</name>
    <dbReference type="NCBI Taxonomy" id="2756"/>
    <lineage>
        <taxon>Bacteria</taxon>
        <taxon>Bacillati</taxon>
        <taxon>Bacillota</taxon>
        <taxon>Bacilli</taxon>
        <taxon>Bacillales</taxon>
        <taxon>Listeriaceae</taxon>
        <taxon>Brochothrix</taxon>
    </lineage>
</organism>
<keyword evidence="1" id="KW-0472">Membrane</keyword>
<keyword evidence="4" id="KW-1185">Reference proteome</keyword>
<dbReference type="AlphaFoldDB" id="A0A1D2KBD7"/>
<dbReference type="OrthoDB" id="2164897at2"/>
<evidence type="ECO:0000313" key="3">
    <source>
        <dbReference type="EMBL" id="SPP30903.1"/>
    </source>
</evidence>
<sequence>MTKCIRCHVNIAEQHLHCPLCGHSLKEEKSAQTTYPDYTIHYKKVNRISKEKIFLFLSISVVMVALTINLLTLNLNSVFWSVIVGFGIFYLWIVIKGTLLAKNHIGKRLLYHYIWLALFFFVIDLCLGFEQWSTNYTIPLLGMGATFLMTLIALWKRSLWQDDIGYIFAMFFINLCPMLLFIFNLSSVIWPTIATIVYSLITIIGMIIFSDKQFKAELVKRFHFR</sequence>
<keyword evidence="1" id="KW-1133">Transmembrane helix</keyword>
<reference evidence="2 4" key="1">
    <citation type="submission" date="2017-09" db="EMBL/GenBank/DDBJ databases">
        <title>Complete Genome Sequences of Two Strains of the Meat Spoilage Bacterium Brochothrix thermosphacta Isolated from Ground Chicken.</title>
        <authorList>
            <person name="Paoli G.C."/>
            <person name="Wijey C."/>
            <person name="Chen C.-Y."/>
            <person name="Nguyen L."/>
            <person name="Yan X."/>
            <person name="Irwin P.L."/>
        </authorList>
    </citation>
    <scope>NUCLEOTIDE SEQUENCE [LARGE SCALE GENOMIC DNA]</scope>
    <source>
        <strain evidence="2 4">BI</strain>
    </source>
</reference>
<dbReference type="Proteomes" id="UP000243591">
    <property type="component" value="Chromosome"/>
</dbReference>
<dbReference type="Pfam" id="PF19845">
    <property type="entry name" value="DUF6320"/>
    <property type="match status" value="1"/>
</dbReference>
<gene>
    <name evidence="3" type="ORF">BTBSAS_90117</name>
    <name evidence="2" type="ORF">CNY62_03505</name>
</gene>
<evidence type="ECO:0008006" key="6">
    <source>
        <dbReference type="Google" id="ProtNLM"/>
    </source>
</evidence>
<dbReference type="EMBL" id="CP023483">
    <property type="protein sequence ID" value="ATF25541.1"/>
    <property type="molecule type" value="Genomic_DNA"/>
</dbReference>